<evidence type="ECO:0000313" key="4">
    <source>
        <dbReference type="Proteomes" id="UP001321450"/>
    </source>
</evidence>
<organism evidence="3 4">
    <name type="scientific">Methylomarinovum tepidoasis</name>
    <dbReference type="NCBI Taxonomy" id="2840183"/>
    <lineage>
        <taxon>Bacteria</taxon>
        <taxon>Pseudomonadati</taxon>
        <taxon>Pseudomonadota</taxon>
        <taxon>Gammaproteobacteria</taxon>
        <taxon>Methylococcales</taxon>
        <taxon>Methylothermaceae</taxon>
        <taxon>Methylomarinovum</taxon>
    </lineage>
</organism>
<evidence type="ECO:0000313" key="3">
    <source>
        <dbReference type="EMBL" id="BCX88462.1"/>
    </source>
</evidence>
<dbReference type="AlphaFoldDB" id="A0AAU9CLF7"/>
<evidence type="ECO:0000256" key="1">
    <source>
        <dbReference type="SAM" id="SignalP"/>
    </source>
</evidence>
<accession>A0AAU9CLF7</accession>
<feature type="chain" id="PRO_5043728663" description="NolW-like domain-containing protein" evidence="1">
    <location>
        <begin position="19"/>
        <end position="260"/>
    </location>
</feature>
<dbReference type="Proteomes" id="UP001321450">
    <property type="component" value="Chromosome"/>
</dbReference>
<dbReference type="Pfam" id="PF03958">
    <property type="entry name" value="Secretin_N"/>
    <property type="match status" value="1"/>
</dbReference>
<keyword evidence="4" id="KW-1185">Reference proteome</keyword>
<protein>
    <recommendedName>
        <fullName evidence="2">NolW-like domain-containing protein</fullName>
    </recommendedName>
</protein>
<sequence length="260" mass="28259">MTKIWMLALLLWFPPLQAATVTIPVSHRPPAELAHILAPLLERDEAVVPVPDALVVKAPEGRIGEIRRLVKQLDRPLRTLTIRVIQSDRLTLDELEAGGGFSATLPEGPIRARGHVYRTESDRGVAEAQHLKVLEGQPAFIAVGEERPVPRIWVGGWPPAVTGGIDYKPVTSGFRVVPRVVGCRVRLEIAPWSQRAGDLGDGRIEVRSAATVVEVPAGRWVELGGSDRAGTAAGGGIGLRQTTERRHRRIFLRVDPPAGC</sequence>
<gene>
    <name evidence="3" type="ORF">MIN45_P0831</name>
</gene>
<proteinExistence type="predicted"/>
<dbReference type="EMBL" id="AP024718">
    <property type="protein sequence ID" value="BCX88462.1"/>
    <property type="molecule type" value="Genomic_DNA"/>
</dbReference>
<keyword evidence="1" id="KW-0732">Signal</keyword>
<dbReference type="KEGG" id="meiy:MIN45_P0831"/>
<dbReference type="RefSeq" id="WP_286293581.1">
    <property type="nucleotide sequence ID" value="NZ_AP024718.1"/>
</dbReference>
<evidence type="ECO:0000259" key="2">
    <source>
        <dbReference type="Pfam" id="PF03958"/>
    </source>
</evidence>
<feature type="domain" description="NolW-like" evidence="2">
    <location>
        <begin position="20"/>
        <end position="76"/>
    </location>
</feature>
<reference evidence="4" key="1">
    <citation type="journal article" date="2024" name="Int. J. Syst. Evol. Microbiol.">
        <title>Methylomarinovum tepidoasis sp. nov., a moderately thermophilic methanotroph of the family Methylothermaceae isolated from a deep-sea hydrothermal field.</title>
        <authorList>
            <person name="Hirayama H."/>
            <person name="Takaki Y."/>
            <person name="Abe M."/>
            <person name="Miyazaki M."/>
            <person name="Uematsu K."/>
            <person name="Matsui Y."/>
            <person name="Takai K."/>
        </authorList>
    </citation>
    <scope>NUCLEOTIDE SEQUENCE [LARGE SCALE GENOMIC DNA]</scope>
    <source>
        <strain evidence="4">IN45</strain>
    </source>
</reference>
<name>A0AAU9CLF7_9GAMM</name>
<dbReference type="InterPro" id="IPR005644">
    <property type="entry name" value="NolW-like"/>
</dbReference>
<feature type="signal peptide" evidence="1">
    <location>
        <begin position="1"/>
        <end position="18"/>
    </location>
</feature>